<name>A0A3B4EXL2_9CICH</name>
<keyword evidence="5 10" id="KW-0732">Signal</keyword>
<accession>A0A3B4EXL2</accession>
<comment type="subcellular location">
    <subcellularLocation>
        <location evidence="1">Secreted</location>
    </subcellularLocation>
</comment>
<feature type="chain" id="PRO_5017238151" description="Retinoic acid receptor responder protein 2" evidence="10">
    <location>
        <begin position="20"/>
        <end position="164"/>
    </location>
</feature>
<dbReference type="GO" id="GO:0050994">
    <property type="term" value="P:regulation of lipid catabolic process"/>
    <property type="evidence" value="ECO:0007669"/>
    <property type="project" value="InterPro"/>
</dbReference>
<dbReference type="GO" id="GO:0030154">
    <property type="term" value="P:cell differentiation"/>
    <property type="evidence" value="ECO:0007669"/>
    <property type="project" value="UniProtKB-KW"/>
</dbReference>
<evidence type="ECO:0000256" key="8">
    <source>
        <dbReference type="ARBA" id="ARBA00023198"/>
    </source>
</evidence>
<dbReference type="PANTHER" id="PTHR15106">
    <property type="entry name" value="RETINOIC ACID RECEPTOR RESPONDER PROTEIN 2"/>
    <property type="match status" value="1"/>
</dbReference>
<keyword evidence="3" id="KW-0145">Chemotaxis</keyword>
<dbReference type="STRING" id="303518.ENSPNYP00000003097"/>
<dbReference type="GO" id="GO:0006954">
    <property type="term" value="P:inflammatory response"/>
    <property type="evidence" value="ECO:0007669"/>
    <property type="project" value="UniProtKB-KW"/>
</dbReference>
<dbReference type="AlphaFoldDB" id="A0A3B4EXL2"/>
<dbReference type="InterPro" id="IPR046350">
    <property type="entry name" value="Cystatin_sf"/>
</dbReference>
<keyword evidence="6" id="KW-0221">Differentiation</keyword>
<dbReference type="PANTHER" id="PTHR15106:SF2">
    <property type="entry name" value="RETINOIC ACID RECEPTOR RESPONDER PROTEIN 2"/>
    <property type="match status" value="1"/>
</dbReference>
<evidence type="ECO:0000256" key="1">
    <source>
        <dbReference type="ARBA" id="ARBA00004613"/>
    </source>
</evidence>
<keyword evidence="7" id="KW-1015">Disulfide bond</keyword>
<dbReference type="SUPFAM" id="SSF54403">
    <property type="entry name" value="Cystatin/monellin"/>
    <property type="match status" value="1"/>
</dbReference>
<evidence type="ECO:0000256" key="9">
    <source>
        <dbReference type="ARBA" id="ARBA00032785"/>
    </source>
</evidence>
<dbReference type="Ensembl" id="ENSPNYT00000003179.1">
    <property type="protein sequence ID" value="ENSPNYP00000003097.1"/>
    <property type="gene ID" value="ENSPNYG00000002424.1"/>
</dbReference>
<sequence>MATRRTMAALLVWLFSVGAFFLSLNAQGLPETYRKGVDLALAKLHSLSGIQDHYVFLRSVSKSDYEMGFDVSFFYHHFYLKPTTCEKGTTDSSACEPRNDRPLMDCAVCYRMHRGEIEPEPKPYIHCLRKPAITQAMTAGRLEHCNKLGYSSGSTVLLGSTGKE</sequence>
<dbReference type="GO" id="GO:0006935">
    <property type="term" value="P:chemotaxis"/>
    <property type="evidence" value="ECO:0007669"/>
    <property type="project" value="UniProtKB-KW"/>
</dbReference>
<evidence type="ECO:0000256" key="6">
    <source>
        <dbReference type="ARBA" id="ARBA00022782"/>
    </source>
</evidence>
<organism evidence="11">
    <name type="scientific">Pundamilia nyererei</name>
    <dbReference type="NCBI Taxonomy" id="303518"/>
    <lineage>
        <taxon>Eukaryota</taxon>
        <taxon>Metazoa</taxon>
        <taxon>Chordata</taxon>
        <taxon>Craniata</taxon>
        <taxon>Vertebrata</taxon>
        <taxon>Euteleostomi</taxon>
        <taxon>Actinopterygii</taxon>
        <taxon>Neopterygii</taxon>
        <taxon>Teleostei</taxon>
        <taxon>Neoteleostei</taxon>
        <taxon>Acanthomorphata</taxon>
        <taxon>Ovalentaria</taxon>
        <taxon>Cichlomorphae</taxon>
        <taxon>Cichliformes</taxon>
        <taxon>Cichlidae</taxon>
        <taxon>African cichlids</taxon>
        <taxon>Pseudocrenilabrinae</taxon>
        <taxon>Haplochromini</taxon>
        <taxon>Pundamilia</taxon>
    </lineage>
</organism>
<keyword evidence="8" id="KW-0395">Inflammatory response</keyword>
<feature type="signal peptide" evidence="10">
    <location>
        <begin position="1"/>
        <end position="19"/>
    </location>
</feature>
<dbReference type="GO" id="GO:0005576">
    <property type="term" value="C:extracellular region"/>
    <property type="evidence" value="ECO:0007669"/>
    <property type="project" value="UniProtKB-SubCell"/>
</dbReference>
<evidence type="ECO:0000256" key="5">
    <source>
        <dbReference type="ARBA" id="ARBA00022729"/>
    </source>
</evidence>
<dbReference type="InterPro" id="IPR029562">
    <property type="entry name" value="Chemerin"/>
</dbReference>
<evidence type="ECO:0000256" key="2">
    <source>
        <dbReference type="ARBA" id="ARBA00018808"/>
    </source>
</evidence>
<dbReference type="GeneTree" id="ENSGT00400000024709"/>
<evidence type="ECO:0000256" key="3">
    <source>
        <dbReference type="ARBA" id="ARBA00022500"/>
    </source>
</evidence>
<dbReference type="GO" id="GO:0005102">
    <property type="term" value="F:signaling receptor binding"/>
    <property type="evidence" value="ECO:0007669"/>
    <property type="project" value="InterPro"/>
</dbReference>
<evidence type="ECO:0000313" key="11">
    <source>
        <dbReference type="Ensembl" id="ENSPNYP00000003097.1"/>
    </source>
</evidence>
<keyword evidence="4" id="KW-0964">Secreted</keyword>
<evidence type="ECO:0000256" key="4">
    <source>
        <dbReference type="ARBA" id="ARBA00022525"/>
    </source>
</evidence>
<reference evidence="11" key="1">
    <citation type="submission" date="2023-09" db="UniProtKB">
        <authorList>
            <consortium name="Ensembl"/>
        </authorList>
    </citation>
    <scope>IDENTIFICATION</scope>
</reference>
<evidence type="ECO:0000256" key="7">
    <source>
        <dbReference type="ARBA" id="ARBA00023157"/>
    </source>
</evidence>
<evidence type="ECO:0000256" key="10">
    <source>
        <dbReference type="SAM" id="SignalP"/>
    </source>
</evidence>
<proteinExistence type="predicted"/>
<protein>
    <recommendedName>
        <fullName evidence="2">Retinoic acid receptor responder protein 2</fullName>
    </recommendedName>
    <alternativeName>
        <fullName evidence="9">Chemerin</fullName>
    </alternativeName>
</protein>